<evidence type="ECO:0000259" key="1">
    <source>
        <dbReference type="PROSITE" id="PS51384"/>
    </source>
</evidence>
<dbReference type="CDD" id="cd06193">
    <property type="entry name" value="siderophore_interacting"/>
    <property type="match status" value="1"/>
</dbReference>
<sequence length="261" mass="28444">MTVDAESAGAAAPGRRGLRDKVLNLVFVRGRVVDVRQAARRMRLVRVTDVPGLDWTPGQHVRVNVSDPFTARAWLRGMADVLRSYSVWNYDAATGVLELCVMDHDGDGPGARWARTVRPGQEVAFTKPQGRFTVRDDAPYHLFAGEETASVAFGAMLRALPAGADVHGVVEVAGPEDRLRLPLGEKLTWRYRGDAPAASSSSLVAAVRALRLPDGPPGVAYVAGEARTVHAVRAHLVRERGWPRRSVLVKPFWTPGKRGMD</sequence>
<dbReference type="InterPro" id="IPR039374">
    <property type="entry name" value="SIP_fam"/>
</dbReference>
<dbReference type="GO" id="GO:0016491">
    <property type="term" value="F:oxidoreductase activity"/>
    <property type="evidence" value="ECO:0007669"/>
    <property type="project" value="InterPro"/>
</dbReference>
<reference evidence="2" key="1">
    <citation type="submission" date="2023-02" db="EMBL/GenBank/DDBJ databases">
        <title>Actinomadura rubrobrunea NBRC 14622.</title>
        <authorList>
            <person name="Ichikawa N."/>
            <person name="Sato H."/>
            <person name="Tonouchi N."/>
        </authorList>
    </citation>
    <scope>NUCLEOTIDE SEQUENCE</scope>
    <source>
        <strain evidence="2">NBRC 14622</strain>
    </source>
</reference>
<name>A0A9W6PUP9_9ACTN</name>
<dbReference type="PROSITE" id="PS51384">
    <property type="entry name" value="FAD_FR"/>
    <property type="match status" value="1"/>
</dbReference>
<keyword evidence="3" id="KW-1185">Reference proteome</keyword>
<evidence type="ECO:0000313" key="2">
    <source>
        <dbReference type="EMBL" id="GLW63414.1"/>
    </source>
</evidence>
<protein>
    <recommendedName>
        <fullName evidence="1">FAD-binding FR-type domain-containing protein</fullName>
    </recommendedName>
</protein>
<dbReference type="Pfam" id="PF08021">
    <property type="entry name" value="FAD_binding_9"/>
    <property type="match status" value="1"/>
</dbReference>
<dbReference type="EMBL" id="BSRZ01000002">
    <property type="protein sequence ID" value="GLW63414.1"/>
    <property type="molecule type" value="Genomic_DNA"/>
</dbReference>
<comment type="caution">
    <text evidence="2">The sequence shown here is derived from an EMBL/GenBank/DDBJ whole genome shotgun (WGS) entry which is preliminary data.</text>
</comment>
<accession>A0A9W6PUP9</accession>
<dbReference type="InterPro" id="IPR007037">
    <property type="entry name" value="SIP_rossman_dom"/>
</dbReference>
<dbReference type="Gene3D" id="3.40.50.80">
    <property type="entry name" value="Nucleotide-binding domain of ferredoxin-NADP reductase (FNR) module"/>
    <property type="match status" value="1"/>
</dbReference>
<dbReference type="PANTHER" id="PTHR30157">
    <property type="entry name" value="FERRIC REDUCTASE, NADPH-DEPENDENT"/>
    <property type="match status" value="1"/>
</dbReference>
<dbReference type="Proteomes" id="UP001165124">
    <property type="component" value="Unassembled WGS sequence"/>
</dbReference>
<feature type="domain" description="FAD-binding FR-type" evidence="1">
    <location>
        <begin position="25"/>
        <end position="135"/>
    </location>
</feature>
<dbReference type="RefSeq" id="WP_083951105.1">
    <property type="nucleotide sequence ID" value="NZ_BSRZ01000002.1"/>
</dbReference>
<dbReference type="InterPro" id="IPR017927">
    <property type="entry name" value="FAD-bd_FR_type"/>
</dbReference>
<gene>
    <name evidence="2" type="ORF">Arub01_16580</name>
</gene>
<dbReference type="PANTHER" id="PTHR30157:SF0">
    <property type="entry name" value="NADPH-DEPENDENT FERRIC-CHELATE REDUCTASE"/>
    <property type="match status" value="1"/>
</dbReference>
<organism evidence="2 3">
    <name type="scientific">Actinomadura rubrobrunea</name>
    <dbReference type="NCBI Taxonomy" id="115335"/>
    <lineage>
        <taxon>Bacteria</taxon>
        <taxon>Bacillati</taxon>
        <taxon>Actinomycetota</taxon>
        <taxon>Actinomycetes</taxon>
        <taxon>Streptosporangiales</taxon>
        <taxon>Thermomonosporaceae</taxon>
        <taxon>Actinomadura</taxon>
    </lineage>
</organism>
<dbReference type="Pfam" id="PF04954">
    <property type="entry name" value="SIP"/>
    <property type="match status" value="1"/>
</dbReference>
<dbReference type="InterPro" id="IPR013113">
    <property type="entry name" value="SIP_FAD-bd"/>
</dbReference>
<evidence type="ECO:0000313" key="3">
    <source>
        <dbReference type="Proteomes" id="UP001165124"/>
    </source>
</evidence>
<dbReference type="InterPro" id="IPR017938">
    <property type="entry name" value="Riboflavin_synthase-like_b-brl"/>
</dbReference>
<dbReference type="InterPro" id="IPR039261">
    <property type="entry name" value="FNR_nucleotide-bd"/>
</dbReference>
<dbReference type="AlphaFoldDB" id="A0A9W6PUP9"/>
<dbReference type="SUPFAM" id="SSF63380">
    <property type="entry name" value="Riboflavin synthase domain-like"/>
    <property type="match status" value="1"/>
</dbReference>
<proteinExistence type="predicted"/>
<dbReference type="Gene3D" id="2.40.30.10">
    <property type="entry name" value="Translation factors"/>
    <property type="match status" value="1"/>
</dbReference>